<dbReference type="GeneID" id="18925296"/>
<evidence type="ECO:0000313" key="2">
    <source>
        <dbReference type="Proteomes" id="UP000001072"/>
    </source>
</evidence>
<organism evidence="2">
    <name type="scientific">Melampsora larici-populina (strain 98AG31 / pathotype 3-4-7)</name>
    <name type="common">Poplar leaf rust fungus</name>
    <dbReference type="NCBI Taxonomy" id="747676"/>
    <lineage>
        <taxon>Eukaryota</taxon>
        <taxon>Fungi</taxon>
        <taxon>Dikarya</taxon>
        <taxon>Basidiomycota</taxon>
        <taxon>Pucciniomycotina</taxon>
        <taxon>Pucciniomycetes</taxon>
        <taxon>Pucciniales</taxon>
        <taxon>Melampsoraceae</taxon>
        <taxon>Melampsora</taxon>
    </lineage>
</organism>
<evidence type="ECO:0000313" key="1">
    <source>
        <dbReference type="EMBL" id="EGF97473.1"/>
    </source>
</evidence>
<protein>
    <recommendedName>
        <fullName evidence="3">F-box domain-containing protein</fullName>
    </recommendedName>
</protein>
<gene>
    <name evidence="1" type="ORF">MELLADRAFT_114318</name>
</gene>
<dbReference type="Proteomes" id="UP000001072">
    <property type="component" value="Unassembled WGS sequence"/>
</dbReference>
<dbReference type="EMBL" id="GL883230">
    <property type="protein sequence ID" value="EGF97473.1"/>
    <property type="molecule type" value="Genomic_DNA"/>
</dbReference>
<evidence type="ECO:0008006" key="3">
    <source>
        <dbReference type="Google" id="ProtNLM"/>
    </source>
</evidence>
<name>F4SD09_MELLP</name>
<sequence length="345" mass="39542">MASGPNSLPIELVQLILNHFMRKMPFHPSNESNSADVFYLDFRSIKCLLNLRWLGRSWAVAILPLAYRSMWLYKSTNTRNLVMMWKNPTPMPSMFYLERLCLDNVQFLPDHIGSGSNPTIQSTYQTQADLNTPARSDYIIQMHVAADLIALCSSTLIDLKLSYVDAVGFSKQLVDAVTGVAKLKILILDGSNEQDTQNDCDSLCEVLNSMVKCSWPCFISDALPFEVYAEVFPQLRMIRALNFDPENCSLSWLLWRIFDFMEVFITDYHNGGYYWRKALKPPDVPWFQKPRHFKYIIFTTCHGSNQTDPKLVKLCTKYGLQCIFRNELSMSELFAIVSGCLLVAC</sequence>
<accession>F4SD09</accession>
<dbReference type="HOGENOM" id="CLU_032925_1_0_1"/>
<dbReference type="AlphaFoldDB" id="F4SD09"/>
<keyword evidence="2" id="KW-1185">Reference proteome</keyword>
<dbReference type="RefSeq" id="XP_007419260.1">
    <property type="nucleotide sequence ID" value="XM_007419198.1"/>
</dbReference>
<dbReference type="VEuPathDB" id="FungiDB:MELLADRAFT_114318"/>
<dbReference type="InParanoid" id="F4SD09"/>
<proteinExistence type="predicted"/>
<dbReference type="KEGG" id="mlr:MELLADRAFT_114318"/>
<reference evidence="2" key="1">
    <citation type="journal article" date="2011" name="Proc. Natl. Acad. Sci. U.S.A.">
        <title>Obligate biotrophy features unraveled by the genomic analysis of rust fungi.</title>
        <authorList>
            <person name="Duplessis S."/>
            <person name="Cuomo C.A."/>
            <person name="Lin Y.-C."/>
            <person name="Aerts A."/>
            <person name="Tisserant E."/>
            <person name="Veneault-Fourrey C."/>
            <person name="Joly D.L."/>
            <person name="Hacquard S."/>
            <person name="Amselem J."/>
            <person name="Cantarel B.L."/>
            <person name="Chiu R."/>
            <person name="Coutinho P.M."/>
            <person name="Feau N."/>
            <person name="Field M."/>
            <person name="Frey P."/>
            <person name="Gelhaye E."/>
            <person name="Goldberg J."/>
            <person name="Grabherr M.G."/>
            <person name="Kodira C.D."/>
            <person name="Kohler A."/>
            <person name="Kuees U."/>
            <person name="Lindquist E.A."/>
            <person name="Lucas S.M."/>
            <person name="Mago R."/>
            <person name="Mauceli E."/>
            <person name="Morin E."/>
            <person name="Murat C."/>
            <person name="Pangilinan J.L."/>
            <person name="Park R."/>
            <person name="Pearson M."/>
            <person name="Quesneville H."/>
            <person name="Rouhier N."/>
            <person name="Sakthikumar S."/>
            <person name="Salamov A.A."/>
            <person name="Schmutz J."/>
            <person name="Selles B."/>
            <person name="Shapiro H."/>
            <person name="Tanguay P."/>
            <person name="Tuskan G.A."/>
            <person name="Henrissat B."/>
            <person name="Van de Peer Y."/>
            <person name="Rouze P."/>
            <person name="Ellis J.G."/>
            <person name="Dodds P.N."/>
            <person name="Schein J.E."/>
            <person name="Zhong S."/>
            <person name="Hamelin R.C."/>
            <person name="Grigoriev I.V."/>
            <person name="Szabo L.J."/>
            <person name="Martin F."/>
        </authorList>
    </citation>
    <scope>NUCLEOTIDE SEQUENCE [LARGE SCALE GENOMIC DNA]</scope>
    <source>
        <strain evidence="2">98AG31 / pathotype 3-4-7</strain>
    </source>
</reference>